<evidence type="ECO:0000256" key="4">
    <source>
        <dbReference type="ARBA" id="ARBA00023002"/>
    </source>
</evidence>
<dbReference type="Pfam" id="PF01243">
    <property type="entry name" value="PNPOx_N"/>
    <property type="match status" value="1"/>
</dbReference>
<dbReference type="RefSeq" id="WP_035546590.1">
    <property type="nucleotide sequence ID" value="NZ_AWFH01000001.1"/>
</dbReference>
<sequence>MSQTDTPDIIPPSPSAADYATDPNGKPLIPNTSDPIALFKAWMAEARESELNDSNAMSLATIGADGMPDVRVVLLKEVTEAGFVFFTNLESAKGQQLATTPKAALGFHWKSQRRQVRVRGTVEPVSEEAADEYFATRAAQSRISAIASDQSRPLNDRAEFEQRVAELSEIFGDGPDIPRPEFWGGFRVVPVEIEFWQDQAFRMHDRLKFTRADDGWTTGRLYP</sequence>
<dbReference type="eggNOG" id="COG0259">
    <property type="taxonomic scope" value="Bacteria"/>
</dbReference>
<evidence type="ECO:0000256" key="1">
    <source>
        <dbReference type="ARBA" id="ARBA00007301"/>
    </source>
</evidence>
<evidence type="ECO:0000256" key="6">
    <source>
        <dbReference type="HAMAP-Rule" id="MF_01629"/>
    </source>
</evidence>
<evidence type="ECO:0000313" key="12">
    <source>
        <dbReference type="EMBL" id="KCZ64801.1"/>
    </source>
</evidence>
<evidence type="ECO:0000256" key="2">
    <source>
        <dbReference type="ARBA" id="ARBA00022630"/>
    </source>
</evidence>
<feature type="binding site" evidence="6 7">
    <location>
        <begin position="71"/>
        <end position="76"/>
    </location>
    <ligand>
        <name>FMN</name>
        <dbReference type="ChEBI" id="CHEBI:58210"/>
    </ligand>
</feature>
<feature type="binding site" evidence="6 7">
    <location>
        <begin position="86"/>
        <end position="87"/>
    </location>
    <ligand>
        <name>FMN</name>
        <dbReference type="ChEBI" id="CHEBI:58210"/>
    </ligand>
</feature>
<organism evidence="12 13">
    <name type="scientific">Hyphomonas atlantica</name>
    <dbReference type="NCBI Taxonomy" id="1280948"/>
    <lineage>
        <taxon>Bacteria</taxon>
        <taxon>Pseudomonadati</taxon>
        <taxon>Pseudomonadota</taxon>
        <taxon>Alphaproteobacteria</taxon>
        <taxon>Hyphomonadales</taxon>
        <taxon>Hyphomonadaceae</taxon>
        <taxon>Hyphomonas</taxon>
    </lineage>
</organism>
<keyword evidence="3 6" id="KW-0288">FMN</keyword>
<dbReference type="PATRIC" id="fig|1280948.3.peg.16"/>
<feature type="binding site" evidence="6 7">
    <location>
        <position position="115"/>
    </location>
    <ligand>
        <name>FMN</name>
        <dbReference type="ChEBI" id="CHEBI:58210"/>
    </ligand>
</feature>
<dbReference type="AlphaFoldDB" id="A0A059EAT3"/>
<dbReference type="PROSITE" id="PS01064">
    <property type="entry name" value="PYRIDOX_OXIDASE"/>
    <property type="match status" value="1"/>
</dbReference>
<dbReference type="Gene3D" id="2.30.110.10">
    <property type="entry name" value="Electron Transport, Fmn-binding Protein, Chain A"/>
    <property type="match status" value="1"/>
</dbReference>
<dbReference type="PANTHER" id="PTHR10851:SF0">
    <property type="entry name" value="PYRIDOXINE-5'-PHOSPHATE OXIDASE"/>
    <property type="match status" value="1"/>
</dbReference>
<feature type="domain" description="Pyridoxine 5'-phosphate oxidase dimerisation C-terminal" evidence="10">
    <location>
        <begin position="183"/>
        <end position="223"/>
    </location>
</feature>
<comment type="catalytic activity">
    <reaction evidence="6">
        <text>pyridoxine 5'-phosphate + O2 = pyridoxal 5'-phosphate + H2O2</text>
        <dbReference type="Rhea" id="RHEA:15149"/>
        <dbReference type="ChEBI" id="CHEBI:15379"/>
        <dbReference type="ChEBI" id="CHEBI:16240"/>
        <dbReference type="ChEBI" id="CHEBI:58589"/>
        <dbReference type="ChEBI" id="CHEBI:597326"/>
        <dbReference type="EC" id="1.4.3.5"/>
    </reaction>
</comment>
<feature type="binding site" evidence="6">
    <location>
        <position position="137"/>
    </location>
    <ligand>
        <name>substrate</name>
    </ligand>
</feature>
<proteinExistence type="inferred from homology"/>
<protein>
    <recommendedName>
        <fullName evidence="6">Pyridoxine/pyridoxamine 5'-phosphate oxidase</fullName>
        <ecNumber evidence="6">1.4.3.5</ecNumber>
    </recommendedName>
    <alternativeName>
        <fullName evidence="6">PNP/PMP oxidase</fullName>
        <shortName evidence="6">PNPOx</shortName>
    </alternativeName>
    <alternativeName>
        <fullName evidence="6">Pyridoxal 5'-phosphate synthase</fullName>
    </alternativeName>
</protein>
<dbReference type="InterPro" id="IPR000659">
    <property type="entry name" value="Pyridox_Oxase"/>
</dbReference>
<evidence type="ECO:0000256" key="3">
    <source>
        <dbReference type="ARBA" id="ARBA00022643"/>
    </source>
</evidence>
<comment type="subunit">
    <text evidence="6">Homodimer.</text>
</comment>
<evidence type="ECO:0000256" key="8">
    <source>
        <dbReference type="SAM" id="MobiDB-lite"/>
    </source>
</evidence>
<dbReference type="InterPro" id="IPR011576">
    <property type="entry name" value="Pyridox_Oxase_N"/>
</dbReference>
<evidence type="ECO:0000259" key="9">
    <source>
        <dbReference type="Pfam" id="PF01243"/>
    </source>
</evidence>
<dbReference type="EMBL" id="DMBR01000047">
    <property type="protein sequence ID" value="HAE93232.1"/>
    <property type="molecule type" value="Genomic_DNA"/>
</dbReference>
<dbReference type="NCBIfam" id="NF004231">
    <property type="entry name" value="PRK05679.1"/>
    <property type="match status" value="1"/>
</dbReference>
<reference evidence="12 13" key="1">
    <citation type="journal article" date="2014" name="Antonie Van Leeuwenhoek">
        <title>Hyphomonas beringensis sp. nov. and Hyphomonas chukchiensis sp. nov., isolated from surface seawater of the Bering Sea and Chukchi Sea.</title>
        <authorList>
            <person name="Li C."/>
            <person name="Lai Q."/>
            <person name="Li G."/>
            <person name="Dong C."/>
            <person name="Wang J."/>
            <person name="Liao Y."/>
            <person name="Shao Z."/>
        </authorList>
    </citation>
    <scope>NUCLEOTIDE SEQUENCE [LARGE SCALE GENOMIC DNA]</scope>
    <source>
        <strain evidence="12 13">22II1-22F38</strain>
    </source>
</reference>
<dbReference type="InterPro" id="IPR019740">
    <property type="entry name" value="Pyridox_Oxase_CS"/>
</dbReference>
<evidence type="ECO:0000313" key="13">
    <source>
        <dbReference type="Proteomes" id="UP000024547"/>
    </source>
</evidence>
<dbReference type="PANTHER" id="PTHR10851">
    <property type="entry name" value="PYRIDOXINE-5-PHOSPHATE OXIDASE"/>
    <property type="match status" value="1"/>
</dbReference>
<dbReference type="Pfam" id="PF10590">
    <property type="entry name" value="PNP_phzG_C"/>
    <property type="match status" value="1"/>
</dbReference>
<dbReference type="GO" id="GO:0004733">
    <property type="term" value="F:pyridoxamine phosphate oxidase activity"/>
    <property type="evidence" value="ECO:0007669"/>
    <property type="project" value="UniProtKB-UniRule"/>
</dbReference>
<dbReference type="InterPro" id="IPR012349">
    <property type="entry name" value="Split_barrel_FMN-bd"/>
</dbReference>
<feature type="binding site" evidence="6">
    <location>
        <position position="133"/>
    </location>
    <ligand>
        <name>substrate</name>
    </ligand>
</feature>
<feature type="binding site" evidence="6 7">
    <location>
        <begin position="150"/>
        <end position="151"/>
    </location>
    <ligand>
        <name>FMN</name>
        <dbReference type="ChEBI" id="CHEBI:58210"/>
    </ligand>
</feature>
<keyword evidence="5 6" id="KW-0664">Pyridoxine biosynthesis</keyword>
<reference evidence="11 14" key="2">
    <citation type="journal article" date="2018" name="Nat. Biotechnol.">
        <title>A standardized bacterial taxonomy based on genome phylogeny substantially revises the tree of life.</title>
        <authorList>
            <person name="Parks D.H."/>
            <person name="Chuvochina M."/>
            <person name="Waite D.W."/>
            <person name="Rinke C."/>
            <person name="Skarshewski A."/>
            <person name="Chaumeil P.A."/>
            <person name="Hugenholtz P."/>
        </authorList>
    </citation>
    <scope>NUCLEOTIDE SEQUENCE [LARGE SCALE GENOMIC DNA]</scope>
    <source>
        <strain evidence="11">UBA8557</strain>
    </source>
</reference>
<comment type="function">
    <text evidence="6">Catalyzes the oxidation of either pyridoxine 5'-phosphate (PNP) or pyridoxamine 5'-phosphate (PMP) into pyridoxal 5'-phosphate (PLP).</text>
</comment>
<dbReference type="Proteomes" id="UP000259173">
    <property type="component" value="Unassembled WGS sequence"/>
</dbReference>
<gene>
    <name evidence="6 11" type="primary">pdxH</name>
    <name evidence="11" type="ORF">DCG65_01640</name>
    <name evidence="12" type="ORF">HY36_00080</name>
</gene>
<evidence type="ECO:0000313" key="11">
    <source>
        <dbReference type="EMBL" id="HAE93232.1"/>
    </source>
</evidence>
<comment type="caution">
    <text evidence="6">Lacks conserved residue(s) required for the propagation of feature annotation.</text>
</comment>
<feature type="binding site" evidence="6">
    <location>
        <position position="76"/>
    </location>
    <ligand>
        <name>substrate</name>
    </ligand>
</feature>
<dbReference type="InterPro" id="IPR019576">
    <property type="entry name" value="Pyridoxamine_oxidase_dimer_C"/>
</dbReference>
<comment type="cofactor">
    <cofactor evidence="6 7">
        <name>FMN</name>
        <dbReference type="ChEBI" id="CHEBI:58210"/>
    </cofactor>
    <text evidence="6 7">Binds 1 FMN per subunit.</text>
</comment>
<feature type="binding site" evidence="6">
    <location>
        <begin position="202"/>
        <end position="204"/>
    </location>
    <ligand>
        <name>substrate</name>
    </ligand>
</feature>
<feature type="binding site" evidence="6 7">
    <location>
        <position position="93"/>
    </location>
    <ligand>
        <name>FMN</name>
        <dbReference type="ChEBI" id="CHEBI:58210"/>
    </ligand>
</feature>
<name>A0A059EAT3_9PROT</name>
<evidence type="ECO:0000313" key="14">
    <source>
        <dbReference type="Proteomes" id="UP000259173"/>
    </source>
</evidence>
<accession>A0A059EAT3</accession>
<dbReference type="NCBIfam" id="TIGR00558">
    <property type="entry name" value="pdxH"/>
    <property type="match status" value="1"/>
</dbReference>
<comment type="caution">
    <text evidence="12">The sequence shown here is derived from an EMBL/GenBank/DDBJ whole genome shotgun (WGS) entry which is preliminary data.</text>
</comment>
<dbReference type="OrthoDB" id="9780392at2"/>
<feature type="binding site" evidence="6 7">
    <location>
        <position position="206"/>
    </location>
    <ligand>
        <name>FMN</name>
        <dbReference type="ChEBI" id="CHEBI:58210"/>
    </ligand>
</feature>
<comment type="pathway">
    <text evidence="6">Cofactor metabolism; pyridoxal 5'-phosphate salvage; pyridoxal 5'-phosphate from pyridoxamine 5'-phosphate: step 1/1.</text>
</comment>
<keyword evidence="4 6" id="KW-0560">Oxidoreductase</keyword>
<evidence type="ECO:0000256" key="7">
    <source>
        <dbReference type="PIRSR" id="PIRSR000190-2"/>
    </source>
</evidence>
<keyword evidence="13" id="KW-1185">Reference proteome</keyword>
<comment type="similarity">
    <text evidence="1 6">Belongs to the pyridoxamine 5'-phosphate oxidase family.</text>
</comment>
<dbReference type="HAMAP" id="MF_01629">
    <property type="entry name" value="PdxH"/>
    <property type="match status" value="1"/>
</dbReference>
<dbReference type="EC" id="1.4.3.5" evidence="6"/>
<dbReference type="UniPathway" id="UPA01068">
    <property type="reaction ID" value="UER00304"/>
</dbReference>
<evidence type="ECO:0000259" key="10">
    <source>
        <dbReference type="Pfam" id="PF10590"/>
    </source>
</evidence>
<comment type="pathway">
    <text evidence="6">Cofactor metabolism; pyridoxal 5'-phosphate salvage; pyridoxal 5'-phosphate from pyridoxine 5'-phosphate: step 1/1.</text>
</comment>
<dbReference type="GO" id="GO:0008615">
    <property type="term" value="P:pyridoxine biosynthetic process"/>
    <property type="evidence" value="ECO:0007669"/>
    <property type="project" value="UniProtKB-UniRule"/>
</dbReference>
<dbReference type="STRING" id="1280948.HY36_00080"/>
<feature type="domain" description="Pyridoxamine 5'-phosphate oxidase N-terminal" evidence="9">
    <location>
        <begin position="45"/>
        <end position="169"/>
    </location>
</feature>
<keyword evidence="2 6" id="KW-0285">Flavoprotein</keyword>
<comment type="catalytic activity">
    <reaction evidence="6">
        <text>pyridoxamine 5'-phosphate + O2 + H2O = pyridoxal 5'-phosphate + H2O2 + NH4(+)</text>
        <dbReference type="Rhea" id="RHEA:15817"/>
        <dbReference type="ChEBI" id="CHEBI:15377"/>
        <dbReference type="ChEBI" id="CHEBI:15379"/>
        <dbReference type="ChEBI" id="CHEBI:16240"/>
        <dbReference type="ChEBI" id="CHEBI:28938"/>
        <dbReference type="ChEBI" id="CHEBI:58451"/>
        <dbReference type="ChEBI" id="CHEBI:597326"/>
        <dbReference type="EC" id="1.4.3.5"/>
    </reaction>
</comment>
<dbReference type="Proteomes" id="UP000024547">
    <property type="component" value="Unassembled WGS sequence"/>
</dbReference>
<dbReference type="SUPFAM" id="SSF50475">
    <property type="entry name" value="FMN-binding split barrel"/>
    <property type="match status" value="1"/>
</dbReference>
<dbReference type="EMBL" id="AWFH01000001">
    <property type="protein sequence ID" value="KCZ64801.1"/>
    <property type="molecule type" value="Genomic_DNA"/>
</dbReference>
<dbReference type="PIRSF" id="PIRSF000190">
    <property type="entry name" value="Pyd_amn-ph_oxd"/>
    <property type="match status" value="1"/>
</dbReference>
<evidence type="ECO:0000256" key="5">
    <source>
        <dbReference type="ARBA" id="ARBA00023096"/>
    </source>
</evidence>
<feature type="binding site" evidence="6 7">
    <location>
        <position position="196"/>
    </location>
    <ligand>
        <name>FMN</name>
        <dbReference type="ChEBI" id="CHEBI:58210"/>
    </ligand>
</feature>
<dbReference type="GO" id="GO:0010181">
    <property type="term" value="F:FMN binding"/>
    <property type="evidence" value="ECO:0007669"/>
    <property type="project" value="UniProtKB-UniRule"/>
</dbReference>
<feature type="region of interest" description="Disordered" evidence="8">
    <location>
        <begin position="1"/>
        <end position="27"/>
    </location>
</feature>
<feature type="binding site" evidence="6">
    <location>
        <position position="141"/>
    </location>
    <ligand>
        <name>substrate</name>
    </ligand>
</feature>